<dbReference type="InterPro" id="IPR038690">
    <property type="entry name" value="NusG_2_sf"/>
</dbReference>
<dbReference type="EMBL" id="DWWO01000109">
    <property type="protein sequence ID" value="HJC34668.1"/>
    <property type="molecule type" value="Genomic_DNA"/>
</dbReference>
<name>A0A9D2NQ49_9FIRM</name>
<dbReference type="CDD" id="cd09911">
    <property type="entry name" value="Lin0431_like"/>
    <property type="match status" value="1"/>
</dbReference>
<comment type="caution">
    <text evidence="1">The sequence shown here is derived from an EMBL/GenBank/DDBJ whole genome shotgun (WGS) entry which is preliminary data.</text>
</comment>
<dbReference type="Proteomes" id="UP000823890">
    <property type="component" value="Unassembled WGS sequence"/>
</dbReference>
<dbReference type="Pfam" id="PF07009">
    <property type="entry name" value="NusG_II"/>
    <property type="match status" value="1"/>
</dbReference>
<gene>
    <name evidence="1" type="ORF">H9758_08780</name>
</gene>
<sequence>MKRSDLILAGAVLAVAAVILAYQFFRQDSGEHLVEISVDGEHFGTYDLTDEQTIEIDDTNRVVIEDGAARMEWADCPDQICVNHRAVSKNGESIICLPNQVVITIVSPEESGLDAVAQ</sequence>
<proteinExistence type="predicted"/>
<protein>
    <submittedName>
        <fullName evidence="1">NusG domain II-containing protein</fullName>
    </submittedName>
</protein>
<accession>A0A9D2NQ49</accession>
<evidence type="ECO:0000313" key="2">
    <source>
        <dbReference type="Proteomes" id="UP000823890"/>
    </source>
</evidence>
<dbReference type="AlphaFoldDB" id="A0A9D2NQ49"/>
<dbReference type="Gene3D" id="2.60.320.10">
    <property type="entry name" value="N-utilization substance G protein NusG, insert domain"/>
    <property type="match status" value="1"/>
</dbReference>
<organism evidence="1 2">
    <name type="scientific">Candidatus Mediterraneibacter faecipullorum</name>
    <dbReference type="NCBI Taxonomy" id="2838670"/>
    <lineage>
        <taxon>Bacteria</taxon>
        <taxon>Bacillati</taxon>
        <taxon>Bacillota</taxon>
        <taxon>Clostridia</taxon>
        <taxon>Lachnospirales</taxon>
        <taxon>Lachnospiraceae</taxon>
        <taxon>Mediterraneibacter</taxon>
    </lineage>
</organism>
<reference evidence="1" key="1">
    <citation type="journal article" date="2021" name="PeerJ">
        <title>Extensive microbial diversity within the chicken gut microbiome revealed by metagenomics and culture.</title>
        <authorList>
            <person name="Gilroy R."/>
            <person name="Ravi A."/>
            <person name="Getino M."/>
            <person name="Pursley I."/>
            <person name="Horton D.L."/>
            <person name="Alikhan N.F."/>
            <person name="Baker D."/>
            <person name="Gharbi K."/>
            <person name="Hall N."/>
            <person name="Watson M."/>
            <person name="Adriaenssens E.M."/>
            <person name="Foster-Nyarko E."/>
            <person name="Jarju S."/>
            <person name="Secka A."/>
            <person name="Antonio M."/>
            <person name="Oren A."/>
            <person name="Chaudhuri R.R."/>
            <person name="La Ragione R."/>
            <person name="Hildebrand F."/>
            <person name="Pallen M.J."/>
        </authorList>
    </citation>
    <scope>NUCLEOTIDE SEQUENCE</scope>
    <source>
        <strain evidence="1">ChiW19-954</strain>
    </source>
</reference>
<evidence type="ECO:0000313" key="1">
    <source>
        <dbReference type="EMBL" id="HJC34668.1"/>
    </source>
</evidence>
<reference evidence="1" key="2">
    <citation type="submission" date="2021-04" db="EMBL/GenBank/DDBJ databases">
        <authorList>
            <person name="Gilroy R."/>
        </authorList>
    </citation>
    <scope>NUCLEOTIDE SEQUENCE</scope>
    <source>
        <strain evidence="1">ChiW19-954</strain>
    </source>
</reference>